<sequence>MSVPSPTPQASNPVTMAELDQACATLGVEMADAEKEDYRALLGGFHDAAEALMALPDVVPAVDLARFPREHVHPPDPEANAHGAWAWRCSIKDQSTERKKPGLLAGRTVVLKDSIAVKDVPMELGTEFVKGIVPNTDATVVTRLLEAGAHVIGKAVCENLCLSATSHSAASGPVHNPFARGYCSGGSSSGCGVLVALGEADLAVGADQGGSVRIPACNCGIVGLKPTFGLVPYTGCASNEPTNDHLGPMTRTVMDNALMLQAMAGTDDIDDRSFAAPPPSRIPQYGAMLSGLKDPRDLSGVRLGIITEALTGAAVDARVRATVLRASSQLAALGATVEHVSIPQWEQGRTIWTAVSKAGGFLTKTIGAPGRRGFQLLELNEQLWPLAGQGRGERWARASAATKNVYVNGAHAARAFPLLPAKASNLSRGLRAAVDAALAGRDALLAPTLPAVAKRHCAQDARPLDQLLPLLDLTSNTCQFNLTGHPALTVPVGMLEALDEEEEEEGGGGVRLPVGLQVVGRWWAEETVYRVGYAWEQAHDWRGQ</sequence>
<accession>A0A6A6B0D7</accession>
<dbReference type="RefSeq" id="XP_033393357.1">
    <property type="nucleotide sequence ID" value="XM_033537449.1"/>
</dbReference>
<organism evidence="3 4">
    <name type="scientific">Aplosporella prunicola CBS 121167</name>
    <dbReference type="NCBI Taxonomy" id="1176127"/>
    <lineage>
        <taxon>Eukaryota</taxon>
        <taxon>Fungi</taxon>
        <taxon>Dikarya</taxon>
        <taxon>Ascomycota</taxon>
        <taxon>Pezizomycotina</taxon>
        <taxon>Dothideomycetes</taxon>
        <taxon>Dothideomycetes incertae sedis</taxon>
        <taxon>Botryosphaeriales</taxon>
        <taxon>Aplosporellaceae</taxon>
        <taxon>Aplosporella</taxon>
    </lineage>
</organism>
<reference evidence="3" key="1">
    <citation type="journal article" date="2020" name="Stud. Mycol.">
        <title>101 Dothideomycetes genomes: a test case for predicting lifestyles and emergence of pathogens.</title>
        <authorList>
            <person name="Haridas S."/>
            <person name="Albert R."/>
            <person name="Binder M."/>
            <person name="Bloem J."/>
            <person name="Labutti K."/>
            <person name="Salamov A."/>
            <person name="Andreopoulos B."/>
            <person name="Baker S."/>
            <person name="Barry K."/>
            <person name="Bills G."/>
            <person name="Bluhm B."/>
            <person name="Cannon C."/>
            <person name="Castanera R."/>
            <person name="Culley D."/>
            <person name="Daum C."/>
            <person name="Ezra D."/>
            <person name="Gonzalez J."/>
            <person name="Henrissat B."/>
            <person name="Kuo A."/>
            <person name="Liang C."/>
            <person name="Lipzen A."/>
            <person name="Lutzoni F."/>
            <person name="Magnuson J."/>
            <person name="Mondo S."/>
            <person name="Nolan M."/>
            <person name="Ohm R."/>
            <person name="Pangilinan J."/>
            <person name="Park H.-J."/>
            <person name="Ramirez L."/>
            <person name="Alfaro M."/>
            <person name="Sun H."/>
            <person name="Tritt A."/>
            <person name="Yoshinaga Y."/>
            <person name="Zwiers L.-H."/>
            <person name="Turgeon B."/>
            <person name="Goodwin S."/>
            <person name="Spatafora J."/>
            <person name="Crous P."/>
            <person name="Grigoriev I."/>
        </authorList>
    </citation>
    <scope>NUCLEOTIDE SEQUENCE</scope>
    <source>
        <strain evidence="3">CBS 121167</strain>
    </source>
</reference>
<dbReference type="GO" id="GO:0003824">
    <property type="term" value="F:catalytic activity"/>
    <property type="evidence" value="ECO:0007669"/>
    <property type="project" value="InterPro"/>
</dbReference>
<dbReference type="InterPro" id="IPR036928">
    <property type="entry name" value="AS_sf"/>
</dbReference>
<dbReference type="GeneID" id="54294945"/>
<evidence type="ECO:0000259" key="2">
    <source>
        <dbReference type="Pfam" id="PF01425"/>
    </source>
</evidence>
<gene>
    <name evidence="3" type="ORF">K452DRAFT_235635</name>
</gene>
<dbReference type="PANTHER" id="PTHR11895:SF83">
    <property type="entry name" value="AMIDASE"/>
    <property type="match status" value="1"/>
</dbReference>
<comment type="similarity">
    <text evidence="1">Belongs to the amidase family.</text>
</comment>
<evidence type="ECO:0000313" key="4">
    <source>
        <dbReference type="Proteomes" id="UP000799438"/>
    </source>
</evidence>
<dbReference type="SUPFAM" id="SSF75304">
    <property type="entry name" value="Amidase signature (AS) enzymes"/>
    <property type="match status" value="1"/>
</dbReference>
<dbReference type="OrthoDB" id="1879366at2759"/>
<evidence type="ECO:0000256" key="1">
    <source>
        <dbReference type="ARBA" id="ARBA00009199"/>
    </source>
</evidence>
<keyword evidence="4" id="KW-1185">Reference proteome</keyword>
<name>A0A6A6B0D7_9PEZI</name>
<protein>
    <recommendedName>
        <fullName evidence="2">Amidase domain-containing protein</fullName>
    </recommendedName>
</protein>
<dbReference type="InterPro" id="IPR000120">
    <property type="entry name" value="Amidase"/>
</dbReference>
<dbReference type="InterPro" id="IPR020556">
    <property type="entry name" value="Amidase_CS"/>
</dbReference>
<dbReference type="PANTHER" id="PTHR11895">
    <property type="entry name" value="TRANSAMIDASE"/>
    <property type="match status" value="1"/>
</dbReference>
<dbReference type="InterPro" id="IPR023631">
    <property type="entry name" value="Amidase_dom"/>
</dbReference>
<dbReference type="PROSITE" id="PS00571">
    <property type="entry name" value="AMIDASES"/>
    <property type="match status" value="1"/>
</dbReference>
<dbReference type="Proteomes" id="UP000799438">
    <property type="component" value="Unassembled WGS sequence"/>
</dbReference>
<dbReference type="Pfam" id="PF01425">
    <property type="entry name" value="Amidase"/>
    <property type="match status" value="1"/>
</dbReference>
<feature type="domain" description="Amidase" evidence="2">
    <location>
        <begin position="92"/>
        <end position="528"/>
    </location>
</feature>
<dbReference type="EMBL" id="ML995501">
    <property type="protein sequence ID" value="KAF2137642.1"/>
    <property type="molecule type" value="Genomic_DNA"/>
</dbReference>
<proteinExistence type="inferred from homology"/>
<evidence type="ECO:0000313" key="3">
    <source>
        <dbReference type="EMBL" id="KAF2137642.1"/>
    </source>
</evidence>
<dbReference type="AlphaFoldDB" id="A0A6A6B0D7"/>
<dbReference type="Gene3D" id="3.90.1300.10">
    <property type="entry name" value="Amidase signature (AS) domain"/>
    <property type="match status" value="1"/>
</dbReference>